<evidence type="ECO:0000313" key="3">
    <source>
        <dbReference type="Proteomes" id="UP001304895"/>
    </source>
</evidence>
<sequence>MTSSRRSSGPWQLETRITKDPGKSITLIVLVKVGTVIKNGIASVIQQVPADGNPSTRNGEAFSCLTWAKDALAHLMAKGNVVLKADVETMQEMAKKYAVKYATKAETGKGAYVVNTPTPGSQDSSSSTKSSKSTKSTRR</sequence>
<dbReference type="Proteomes" id="UP001304895">
    <property type="component" value="Unassembled WGS sequence"/>
</dbReference>
<gene>
    <name evidence="2" type="ORF">BT67DRAFT_457676</name>
</gene>
<keyword evidence="3" id="KW-1185">Reference proteome</keyword>
<reference evidence="2" key="2">
    <citation type="submission" date="2023-05" db="EMBL/GenBank/DDBJ databases">
        <authorList>
            <consortium name="Lawrence Berkeley National Laboratory"/>
            <person name="Steindorff A."/>
            <person name="Hensen N."/>
            <person name="Bonometti L."/>
            <person name="Westerberg I."/>
            <person name="Brannstrom I.O."/>
            <person name="Guillou S."/>
            <person name="Cros-Aarteil S."/>
            <person name="Calhoun S."/>
            <person name="Haridas S."/>
            <person name="Kuo A."/>
            <person name="Mondo S."/>
            <person name="Pangilinan J."/>
            <person name="Riley R."/>
            <person name="Labutti K."/>
            <person name="Andreopoulos B."/>
            <person name="Lipzen A."/>
            <person name="Chen C."/>
            <person name="Yanf M."/>
            <person name="Daum C."/>
            <person name="Ng V."/>
            <person name="Clum A."/>
            <person name="Ohm R."/>
            <person name="Martin F."/>
            <person name="Silar P."/>
            <person name="Natvig D."/>
            <person name="Lalanne C."/>
            <person name="Gautier V."/>
            <person name="Ament-Velasquez S.L."/>
            <person name="Kruys A."/>
            <person name="Hutchinson M.I."/>
            <person name="Powell A.J."/>
            <person name="Barry K."/>
            <person name="Miller A.N."/>
            <person name="Grigoriev I.V."/>
            <person name="Debuchy R."/>
            <person name="Gladieux P."/>
            <person name="Thoren M.H."/>
            <person name="Johannesson H."/>
        </authorList>
    </citation>
    <scope>NUCLEOTIDE SEQUENCE</scope>
    <source>
        <strain evidence="2">CBS 123565</strain>
    </source>
</reference>
<name>A0AAN6ZC83_9PEZI</name>
<dbReference type="EMBL" id="MU853420">
    <property type="protein sequence ID" value="KAK4132084.1"/>
    <property type="molecule type" value="Genomic_DNA"/>
</dbReference>
<feature type="compositionally biased region" description="Low complexity" evidence="1">
    <location>
        <begin position="124"/>
        <end position="139"/>
    </location>
</feature>
<dbReference type="InterPro" id="IPR054208">
    <property type="entry name" value="DUF6914"/>
</dbReference>
<protein>
    <submittedName>
        <fullName evidence="2">Uncharacterized protein</fullName>
    </submittedName>
</protein>
<dbReference type="Pfam" id="PF21858">
    <property type="entry name" value="DUF6914"/>
    <property type="match status" value="1"/>
</dbReference>
<organism evidence="2 3">
    <name type="scientific">Trichocladium antarcticum</name>
    <dbReference type="NCBI Taxonomy" id="1450529"/>
    <lineage>
        <taxon>Eukaryota</taxon>
        <taxon>Fungi</taxon>
        <taxon>Dikarya</taxon>
        <taxon>Ascomycota</taxon>
        <taxon>Pezizomycotina</taxon>
        <taxon>Sordariomycetes</taxon>
        <taxon>Sordariomycetidae</taxon>
        <taxon>Sordariales</taxon>
        <taxon>Chaetomiaceae</taxon>
        <taxon>Trichocladium</taxon>
    </lineage>
</organism>
<feature type="region of interest" description="Disordered" evidence="1">
    <location>
        <begin position="110"/>
        <end position="139"/>
    </location>
</feature>
<dbReference type="AlphaFoldDB" id="A0AAN6ZC83"/>
<comment type="caution">
    <text evidence="2">The sequence shown here is derived from an EMBL/GenBank/DDBJ whole genome shotgun (WGS) entry which is preliminary data.</text>
</comment>
<proteinExistence type="predicted"/>
<evidence type="ECO:0000313" key="2">
    <source>
        <dbReference type="EMBL" id="KAK4132084.1"/>
    </source>
</evidence>
<accession>A0AAN6ZC83</accession>
<reference evidence="2" key="1">
    <citation type="journal article" date="2023" name="Mol. Phylogenet. Evol.">
        <title>Genome-scale phylogeny and comparative genomics of the fungal order Sordariales.</title>
        <authorList>
            <person name="Hensen N."/>
            <person name="Bonometti L."/>
            <person name="Westerberg I."/>
            <person name="Brannstrom I.O."/>
            <person name="Guillou S."/>
            <person name="Cros-Aarteil S."/>
            <person name="Calhoun S."/>
            <person name="Haridas S."/>
            <person name="Kuo A."/>
            <person name="Mondo S."/>
            <person name="Pangilinan J."/>
            <person name="Riley R."/>
            <person name="LaButti K."/>
            <person name="Andreopoulos B."/>
            <person name="Lipzen A."/>
            <person name="Chen C."/>
            <person name="Yan M."/>
            <person name="Daum C."/>
            <person name="Ng V."/>
            <person name="Clum A."/>
            <person name="Steindorff A."/>
            <person name="Ohm R.A."/>
            <person name="Martin F."/>
            <person name="Silar P."/>
            <person name="Natvig D.O."/>
            <person name="Lalanne C."/>
            <person name="Gautier V."/>
            <person name="Ament-Velasquez S.L."/>
            <person name="Kruys A."/>
            <person name="Hutchinson M.I."/>
            <person name="Powell A.J."/>
            <person name="Barry K."/>
            <person name="Miller A.N."/>
            <person name="Grigoriev I.V."/>
            <person name="Debuchy R."/>
            <person name="Gladieux P."/>
            <person name="Hiltunen Thoren M."/>
            <person name="Johannesson H."/>
        </authorList>
    </citation>
    <scope>NUCLEOTIDE SEQUENCE</scope>
    <source>
        <strain evidence="2">CBS 123565</strain>
    </source>
</reference>
<evidence type="ECO:0000256" key="1">
    <source>
        <dbReference type="SAM" id="MobiDB-lite"/>
    </source>
</evidence>